<gene>
    <name evidence="2" type="ORF">COCHEDRAFT_1200694</name>
</gene>
<keyword evidence="1" id="KW-1133">Transmembrane helix</keyword>
<sequence>MLDPYARGYQKDRNVTKPYRATFECLQSHENINLFFSKKKKCTENQDLRWMRLGLLISQWSNTMCSVVYLAHYLLAAMPNQTTDRGPYSFLQSYTVTLAARAMITPVTAVSGLVKVVVLLARTHVLEPRVQGNLPDTELPDVTDPAIKNAWLLLSEPPRITSSVTPQQAHIELLCSSHKPPDKRQIWRGTGLAKDLAPRYTFISESRSNEVGPKLIRVSCNV</sequence>
<accession>M2TE00</accession>
<dbReference type="HOGENOM" id="CLU_108560_0_0_1"/>
<evidence type="ECO:0000256" key="1">
    <source>
        <dbReference type="SAM" id="Phobius"/>
    </source>
</evidence>
<evidence type="ECO:0000313" key="3">
    <source>
        <dbReference type="Proteomes" id="UP000016936"/>
    </source>
</evidence>
<name>M2TE00_COCH5</name>
<keyword evidence="1" id="KW-0812">Transmembrane</keyword>
<dbReference type="EMBL" id="KB445570">
    <property type="protein sequence ID" value="EMD95700.1"/>
    <property type="molecule type" value="Genomic_DNA"/>
</dbReference>
<protein>
    <submittedName>
        <fullName evidence="2">Uncharacterized protein</fullName>
    </submittedName>
</protein>
<keyword evidence="1" id="KW-0472">Membrane</keyword>
<dbReference type="Proteomes" id="UP000016936">
    <property type="component" value="Unassembled WGS sequence"/>
</dbReference>
<dbReference type="AlphaFoldDB" id="M2TE00"/>
<dbReference type="OrthoDB" id="10482927at2759"/>
<keyword evidence="3" id="KW-1185">Reference proteome</keyword>
<feature type="transmembrane region" description="Helical" evidence="1">
    <location>
        <begin position="98"/>
        <end position="121"/>
    </location>
</feature>
<evidence type="ECO:0000313" key="2">
    <source>
        <dbReference type="EMBL" id="EMD95700.1"/>
    </source>
</evidence>
<reference evidence="2 3" key="1">
    <citation type="journal article" date="2012" name="PLoS Pathog.">
        <title>Diverse lifestyles and strategies of plant pathogenesis encoded in the genomes of eighteen Dothideomycetes fungi.</title>
        <authorList>
            <person name="Ohm R.A."/>
            <person name="Feau N."/>
            <person name="Henrissat B."/>
            <person name="Schoch C.L."/>
            <person name="Horwitz B.A."/>
            <person name="Barry K.W."/>
            <person name="Condon B.J."/>
            <person name="Copeland A.C."/>
            <person name="Dhillon B."/>
            <person name="Glaser F."/>
            <person name="Hesse C.N."/>
            <person name="Kosti I."/>
            <person name="LaButti K."/>
            <person name="Lindquist E.A."/>
            <person name="Lucas S."/>
            <person name="Salamov A.A."/>
            <person name="Bradshaw R.E."/>
            <person name="Ciuffetti L."/>
            <person name="Hamelin R.C."/>
            <person name="Kema G.H.J."/>
            <person name="Lawrence C."/>
            <person name="Scott J.A."/>
            <person name="Spatafora J.W."/>
            <person name="Turgeon B.G."/>
            <person name="de Wit P.J.G.M."/>
            <person name="Zhong S."/>
            <person name="Goodwin S.B."/>
            <person name="Grigoriev I.V."/>
        </authorList>
    </citation>
    <scope>NUCLEOTIDE SEQUENCE [LARGE SCALE GENOMIC DNA]</scope>
    <source>
        <strain evidence="3">C5 / ATCC 48332 / race O</strain>
    </source>
</reference>
<reference evidence="3" key="2">
    <citation type="journal article" date="2013" name="PLoS Genet.">
        <title>Comparative genome structure, secondary metabolite, and effector coding capacity across Cochliobolus pathogens.</title>
        <authorList>
            <person name="Condon B.J."/>
            <person name="Leng Y."/>
            <person name="Wu D."/>
            <person name="Bushley K.E."/>
            <person name="Ohm R.A."/>
            <person name="Otillar R."/>
            <person name="Martin J."/>
            <person name="Schackwitz W."/>
            <person name="Grimwood J."/>
            <person name="MohdZainudin N."/>
            <person name="Xue C."/>
            <person name="Wang R."/>
            <person name="Manning V.A."/>
            <person name="Dhillon B."/>
            <person name="Tu Z.J."/>
            <person name="Steffenson B.J."/>
            <person name="Salamov A."/>
            <person name="Sun H."/>
            <person name="Lowry S."/>
            <person name="LaButti K."/>
            <person name="Han J."/>
            <person name="Copeland A."/>
            <person name="Lindquist E."/>
            <person name="Barry K."/>
            <person name="Schmutz J."/>
            <person name="Baker S.E."/>
            <person name="Ciuffetti L.M."/>
            <person name="Grigoriev I.V."/>
            <person name="Zhong S."/>
            <person name="Turgeon B.G."/>
        </authorList>
    </citation>
    <scope>NUCLEOTIDE SEQUENCE [LARGE SCALE GENOMIC DNA]</scope>
    <source>
        <strain evidence="3">C5 / ATCC 48332 / race O</strain>
    </source>
</reference>
<feature type="transmembrane region" description="Helical" evidence="1">
    <location>
        <begin position="53"/>
        <end position="78"/>
    </location>
</feature>
<proteinExistence type="predicted"/>
<organism evidence="2 3">
    <name type="scientific">Cochliobolus heterostrophus (strain C5 / ATCC 48332 / race O)</name>
    <name type="common">Southern corn leaf blight fungus</name>
    <name type="synonym">Bipolaris maydis</name>
    <dbReference type="NCBI Taxonomy" id="701091"/>
    <lineage>
        <taxon>Eukaryota</taxon>
        <taxon>Fungi</taxon>
        <taxon>Dikarya</taxon>
        <taxon>Ascomycota</taxon>
        <taxon>Pezizomycotina</taxon>
        <taxon>Dothideomycetes</taxon>
        <taxon>Pleosporomycetidae</taxon>
        <taxon>Pleosporales</taxon>
        <taxon>Pleosporineae</taxon>
        <taxon>Pleosporaceae</taxon>
        <taxon>Bipolaris</taxon>
    </lineage>
</organism>